<evidence type="ECO:0000256" key="1">
    <source>
        <dbReference type="SAM" id="MobiDB-lite"/>
    </source>
</evidence>
<feature type="compositionally biased region" description="Low complexity" evidence="1">
    <location>
        <begin position="2247"/>
        <end position="2266"/>
    </location>
</feature>
<evidence type="ECO:0000313" key="3">
    <source>
        <dbReference type="WBParaSite" id="TREG1_16560.1"/>
    </source>
</evidence>
<reference evidence="2" key="1">
    <citation type="submission" date="2022-06" db="EMBL/GenBank/DDBJ databases">
        <authorList>
            <person name="Berger JAMES D."/>
            <person name="Berger JAMES D."/>
        </authorList>
    </citation>
    <scope>NUCLEOTIDE SEQUENCE [LARGE SCALE GENOMIC DNA]</scope>
</reference>
<dbReference type="WBParaSite" id="TREG1_16560.1">
    <property type="protein sequence ID" value="TREG1_16560.1"/>
    <property type="gene ID" value="TREG1_16560"/>
</dbReference>
<feature type="region of interest" description="Disordered" evidence="1">
    <location>
        <begin position="2247"/>
        <end position="2273"/>
    </location>
</feature>
<reference evidence="3" key="2">
    <citation type="submission" date="2023-11" db="UniProtKB">
        <authorList>
            <consortium name="WormBaseParasite"/>
        </authorList>
    </citation>
    <scope>IDENTIFICATION</scope>
</reference>
<proteinExistence type="predicted"/>
<keyword evidence="2" id="KW-1185">Reference proteome</keyword>
<evidence type="ECO:0000313" key="2">
    <source>
        <dbReference type="Proteomes" id="UP000050795"/>
    </source>
</evidence>
<protein>
    <submittedName>
        <fullName evidence="3">Uncharacterized protein</fullName>
    </submittedName>
</protein>
<name>A0AA85J6L1_TRIRE</name>
<feature type="region of interest" description="Disordered" evidence="1">
    <location>
        <begin position="298"/>
        <end position="333"/>
    </location>
</feature>
<sequence>MACISALRVCLAVSDSHDEEVLLSSLSSIKNQLKQGFKYFSQNNDADTVSKENVQRFVKRIAAYLNLSEFLSREILVHFLANQDIPEDQIDFFITGRHANRLLEDIRQYYWKERLSLLRLLKLCLCQWHSSWSLTSDVLFAMTSYNSRKDLIIEALSEYLNEHNSTISLITSPQLTALSLARGSCVIGTEEYDQFNIVEQRLKELVELLELILLGIHGIRFSATSENPSVLFKKVLETFWSVSFASSFWNLKIHRMLVEQVWLTQTFILIRAANLDSLVLYSDKLSYHPTTLSQKSKKEGIIHTSKRKSTTENTSVKKDEVVTSESTSSAKNSAPTHFLYDSCLLNRLLASLSNLGEHQVHGPLLLFGAVCATVFGYSEPDSCNKPNQSPDSTNKLFDHKELRTTNDMFSISNHCAQVAIKKLDVFHFLTGKLDQIACQPPQVFPMDSRVSVPYDDRNHSLVSLGACSAIFDLITLLARDIALWSLDDSRPPSVHLFDSFDYPNRDSFLTLFSRTLRVVVSSTHYACYPPSKEGLKIGGDMNTAVDSGPRIGYRIFGLIESLMESFPFDLSVLRIYTSLLPHSKYNETKSGASDLINHVKDLIDHVPFLTEPLTEELLKQITPHGNFEEKSSFQVVLDKPRAVMNISPKTSLAPSNLSEKFNIFCGVYLTSGTHGYVNQDLCLVVWRVEYRLWHIIGSEIHATESALTDFDKCINSSPQKYESHIPLNASQQACKSLQVQAEYYVKFYVRLTRMVELVNFISACLECDMHISPCLISLEYIWVIIMRYLNVVSSNKVSRIVEYLMNTSTFVKIHEKLYASKMCSNEPNVNCNPIDDLITTSLLPSLLRLFGQSLFNLPTLTSKQSIIGTINLLTNVLSSSVNLMPRMIINQTNKNQSFTFGLTSCYLLNNILGYHSTEPIYSFNLHQLSPLYIRPVDYNLLISYINFISGLFTFVRWEYTNSKFIIENVKTDYLPLYIECSQLIHGCLVFIIQCLMTTCLQVDYCVKSVNHIASVINNTPKVDFNQLANLAEHCFILLTDVLTTYISDEDVQFLQMSLKHFKQEAAATSSSYLCPKFIFEEKYWSVAHQFIALHLLFSDARPLTSLISFSSIHLSLLLRQTDATDNGFPMSVYPSGFYASDTRGIDSPVIRAVWLALILIHHLLDLENKLIGEPENSNSSISLLTSIQSYHDPLSNDPYITTLFSYLRYSYSSGISRLVVAVLKWIVQYSSVELTNYLGSQANQIRISCLQRLTSTTQDQLTRIGLYDLLSEAVLNSVNIEAVNYRLIPTGILSLLLNINVNNNINTSDIKLNCLTTSSKETTETDCLDCTLDTLKELQTTFTQKLKSGDRLSSLLYWSVTKFVSSLYLVDIKPCIERLKTRSDFWKILTDPLFTILKLQESKEAEPLSDNENELCGNVISVLALELYNEASSTPEKDKSFECFMPVLNYMTENNLYQKWFKLTLDCLNNILSSSKSKLMSVDRVHSRLTSLHNATCRWKCLLMLNYDVKELPTTDSTETDSRKKQTKYGFASIAVSILSDLIECFTPLRDLPSVQATLDLGNQLATTLTATLNYLYKAYNNNNNNIPNSNELKNELSPDDLFNYLNKLNNLLSSFRLSIGAQIQHMHSDLLASVYLLLKLYKLKTSDAKATNNEDIVALQSSLFSNAVYYLSIITRNPNRSKPEKAAILQSINVTILLWDEYRCSTLFTCLTETGVLNNIFIMLTECTKVKENAVLCHSLISLLVKLATSSCHPAYQTVLSTNKSLQIPSPDTIVTKADVDVNSKEHTKKSNDIIFVHQKNTIAQLIVSYHEYISEAFFWPDLDILLEWIHDSEEDCKIQDNSFINDKEEHHLATSYMQHDWFAVFMLEIQFLCVLHDTLGGMKHPLVSSIIQNFCTDNANQLNYLIIYWCSPVYDQSFMSSLPMTSALIQQGILSNRHIQIADIILKLYWRLLVASERMSASGLPIIATTILYPDQHRTENNRELPRQRPSYGPTVHSELFNSIFNLVECQIHCCSVLFQRHGFEPLKSIPHTLLHTIATKFGTNNQPTSNSSAHSFLLPKSPTDVLSPYVTSSSLSVDPGNSETSGLELLCLVRHLVTSLSVLVVQLPNLTNTFFMTSEELKHLNVPVDFIFKTPNFGDNSRRLTFGVLITLVNSLYGLSSKLASKWKLDQSNESITTTQKRKREICCLLQRAYEMVLSIVISQSTIFLKSPSTTLSAKQVLIRELTTDLKTCPSLSVQLISSTTRSSSSRSSSTHPRLSSVSPQTPAPVVSNSSGNVTFSGSSIPVLDSFNFDKAANRFIELLRLN</sequence>
<organism evidence="2 3">
    <name type="scientific">Trichobilharzia regenti</name>
    <name type="common">Nasal bird schistosome</name>
    <dbReference type="NCBI Taxonomy" id="157069"/>
    <lineage>
        <taxon>Eukaryota</taxon>
        <taxon>Metazoa</taxon>
        <taxon>Spiralia</taxon>
        <taxon>Lophotrochozoa</taxon>
        <taxon>Platyhelminthes</taxon>
        <taxon>Trematoda</taxon>
        <taxon>Digenea</taxon>
        <taxon>Strigeidida</taxon>
        <taxon>Schistosomatoidea</taxon>
        <taxon>Schistosomatidae</taxon>
        <taxon>Trichobilharzia</taxon>
    </lineage>
</organism>
<feature type="compositionally biased region" description="Polar residues" evidence="1">
    <location>
        <begin position="323"/>
        <end position="333"/>
    </location>
</feature>
<accession>A0AA85J6L1</accession>
<dbReference type="Proteomes" id="UP000050795">
    <property type="component" value="Unassembled WGS sequence"/>
</dbReference>